<dbReference type="Pfam" id="PF00254">
    <property type="entry name" value="FKBP_C"/>
    <property type="match status" value="1"/>
</dbReference>
<comment type="catalytic activity">
    <reaction evidence="1">
        <text>[protein]-peptidylproline (omega=180) = [protein]-peptidylproline (omega=0)</text>
        <dbReference type="Rhea" id="RHEA:16237"/>
        <dbReference type="Rhea" id="RHEA-COMP:10747"/>
        <dbReference type="Rhea" id="RHEA-COMP:10748"/>
        <dbReference type="ChEBI" id="CHEBI:83833"/>
        <dbReference type="ChEBI" id="CHEBI:83834"/>
        <dbReference type="EC" id="5.2.1.8"/>
    </reaction>
</comment>
<feature type="compositionally biased region" description="Basic and acidic residues" evidence="2">
    <location>
        <begin position="1"/>
        <end position="11"/>
    </location>
</feature>
<gene>
    <name evidence="4" type="ORF">FOMPIDRAFT_91995</name>
</gene>
<dbReference type="InterPro" id="IPR046357">
    <property type="entry name" value="PPIase_dom_sf"/>
</dbReference>
<dbReference type="Gene3D" id="3.10.50.40">
    <property type="match status" value="1"/>
</dbReference>
<proteinExistence type="predicted"/>
<evidence type="ECO:0000259" key="3">
    <source>
        <dbReference type="PROSITE" id="PS50059"/>
    </source>
</evidence>
<organism evidence="4 5">
    <name type="scientific">Fomitopsis schrenkii</name>
    <name type="common">Brown rot fungus</name>
    <dbReference type="NCBI Taxonomy" id="2126942"/>
    <lineage>
        <taxon>Eukaryota</taxon>
        <taxon>Fungi</taxon>
        <taxon>Dikarya</taxon>
        <taxon>Basidiomycota</taxon>
        <taxon>Agaricomycotina</taxon>
        <taxon>Agaricomycetes</taxon>
        <taxon>Polyporales</taxon>
        <taxon>Fomitopsis</taxon>
    </lineage>
</organism>
<dbReference type="PROSITE" id="PS50059">
    <property type="entry name" value="FKBP_PPIASE"/>
    <property type="match status" value="1"/>
</dbReference>
<dbReference type="AlphaFoldDB" id="S8EW44"/>
<feature type="domain" description="PPIase FKBP-type" evidence="3">
    <location>
        <begin position="109"/>
        <end position="198"/>
    </location>
</feature>
<dbReference type="STRING" id="743788.S8EW44"/>
<dbReference type="InterPro" id="IPR001179">
    <property type="entry name" value="PPIase_FKBP_dom"/>
</dbReference>
<dbReference type="OrthoDB" id="1902587at2759"/>
<evidence type="ECO:0000313" key="5">
    <source>
        <dbReference type="Proteomes" id="UP000015241"/>
    </source>
</evidence>
<dbReference type="EC" id="5.2.1.8" evidence="1"/>
<evidence type="ECO:0000256" key="1">
    <source>
        <dbReference type="PROSITE-ProRule" id="PRU00277"/>
    </source>
</evidence>
<feature type="region of interest" description="Disordered" evidence="2">
    <location>
        <begin position="1"/>
        <end position="64"/>
    </location>
</feature>
<dbReference type="InParanoid" id="S8EW44"/>
<dbReference type="SUPFAM" id="SSF54534">
    <property type="entry name" value="FKBP-like"/>
    <property type="match status" value="1"/>
</dbReference>
<dbReference type="EMBL" id="KE504254">
    <property type="protein sequence ID" value="EPS93850.1"/>
    <property type="molecule type" value="Genomic_DNA"/>
</dbReference>
<evidence type="ECO:0000256" key="2">
    <source>
        <dbReference type="SAM" id="MobiDB-lite"/>
    </source>
</evidence>
<sequence>MGDRKLGEARVHPTAPQTVGRKRARQESPANDAAGSSESQVKKVQPADLRSAANPTTRTAPAKMQGDVSMVNASDIGVKTPALKQLPSNPDVITSVVSQGEGQSTIQLKDLVWVVIEGKVLPDRRQFLVNRDNKSVPVHIGYSAIFLDIQSALLGAKIGSKMTVILPPHRAYGQYGNEQYGVPPNAQVQFDITVVNIEKDVSPGMARR</sequence>
<accession>S8EW44</accession>
<evidence type="ECO:0000313" key="4">
    <source>
        <dbReference type="EMBL" id="EPS93850.1"/>
    </source>
</evidence>
<keyword evidence="1" id="KW-0413">Isomerase</keyword>
<keyword evidence="1" id="KW-0697">Rotamase</keyword>
<protein>
    <recommendedName>
        <fullName evidence="1">peptidylprolyl isomerase</fullName>
        <ecNumber evidence="1">5.2.1.8</ecNumber>
    </recommendedName>
</protein>
<dbReference type="Proteomes" id="UP000015241">
    <property type="component" value="Unassembled WGS sequence"/>
</dbReference>
<reference evidence="4 5" key="1">
    <citation type="journal article" date="2012" name="Science">
        <title>The Paleozoic origin of enzymatic lignin decomposition reconstructed from 31 fungal genomes.</title>
        <authorList>
            <person name="Floudas D."/>
            <person name="Binder M."/>
            <person name="Riley R."/>
            <person name="Barry K."/>
            <person name="Blanchette R.A."/>
            <person name="Henrissat B."/>
            <person name="Martinez A.T."/>
            <person name="Otillar R."/>
            <person name="Spatafora J.W."/>
            <person name="Yadav J.S."/>
            <person name="Aerts A."/>
            <person name="Benoit I."/>
            <person name="Boyd A."/>
            <person name="Carlson A."/>
            <person name="Copeland A."/>
            <person name="Coutinho P.M."/>
            <person name="de Vries R.P."/>
            <person name="Ferreira P."/>
            <person name="Findley K."/>
            <person name="Foster B."/>
            <person name="Gaskell J."/>
            <person name="Glotzer D."/>
            <person name="Gorecki P."/>
            <person name="Heitman J."/>
            <person name="Hesse C."/>
            <person name="Hori C."/>
            <person name="Igarashi K."/>
            <person name="Jurgens J.A."/>
            <person name="Kallen N."/>
            <person name="Kersten P."/>
            <person name="Kohler A."/>
            <person name="Kuees U."/>
            <person name="Kumar T.K.A."/>
            <person name="Kuo A."/>
            <person name="LaButti K."/>
            <person name="Larrondo L.F."/>
            <person name="Lindquist E."/>
            <person name="Ling A."/>
            <person name="Lombard V."/>
            <person name="Lucas S."/>
            <person name="Lundell T."/>
            <person name="Martin R."/>
            <person name="McLaughlin D.J."/>
            <person name="Morgenstern I."/>
            <person name="Morin E."/>
            <person name="Murat C."/>
            <person name="Nagy L.G."/>
            <person name="Nolan M."/>
            <person name="Ohm R.A."/>
            <person name="Patyshakuliyeva A."/>
            <person name="Rokas A."/>
            <person name="Ruiz-Duenas F.J."/>
            <person name="Sabat G."/>
            <person name="Salamov A."/>
            <person name="Samejima M."/>
            <person name="Schmutz J."/>
            <person name="Slot J.C."/>
            <person name="St John F."/>
            <person name="Stenlid J."/>
            <person name="Sun H."/>
            <person name="Sun S."/>
            <person name="Syed K."/>
            <person name="Tsang A."/>
            <person name="Wiebenga A."/>
            <person name="Young D."/>
            <person name="Pisabarro A."/>
            <person name="Eastwood D.C."/>
            <person name="Martin F."/>
            <person name="Cullen D."/>
            <person name="Grigoriev I.V."/>
            <person name="Hibbett D.S."/>
        </authorList>
    </citation>
    <scope>NUCLEOTIDE SEQUENCE</scope>
    <source>
        <strain evidence="5">FP-58527</strain>
    </source>
</reference>
<keyword evidence="5" id="KW-1185">Reference proteome</keyword>
<dbReference type="GO" id="GO:0003755">
    <property type="term" value="F:peptidyl-prolyl cis-trans isomerase activity"/>
    <property type="evidence" value="ECO:0007669"/>
    <property type="project" value="UniProtKB-KW"/>
</dbReference>
<name>S8EW44_FOMSC</name>
<dbReference type="HOGENOM" id="CLU_047026_0_0_1"/>